<dbReference type="Proteomes" id="UP000799755">
    <property type="component" value="Unassembled WGS sequence"/>
</dbReference>
<reference evidence="1" key="1">
    <citation type="journal article" date="2020" name="Stud. Mycol.">
        <title>101 Dothideomycetes genomes: a test case for predicting lifestyles and emergence of pathogens.</title>
        <authorList>
            <person name="Haridas S."/>
            <person name="Albert R."/>
            <person name="Binder M."/>
            <person name="Bloem J."/>
            <person name="Labutti K."/>
            <person name="Salamov A."/>
            <person name="Andreopoulos B."/>
            <person name="Baker S."/>
            <person name="Barry K."/>
            <person name="Bills G."/>
            <person name="Bluhm B."/>
            <person name="Cannon C."/>
            <person name="Castanera R."/>
            <person name="Culley D."/>
            <person name="Daum C."/>
            <person name="Ezra D."/>
            <person name="Gonzalez J."/>
            <person name="Henrissat B."/>
            <person name="Kuo A."/>
            <person name="Liang C."/>
            <person name="Lipzen A."/>
            <person name="Lutzoni F."/>
            <person name="Magnuson J."/>
            <person name="Mondo S."/>
            <person name="Nolan M."/>
            <person name="Ohm R."/>
            <person name="Pangilinan J."/>
            <person name="Park H.-J."/>
            <person name="Ramirez L."/>
            <person name="Alfaro M."/>
            <person name="Sun H."/>
            <person name="Tritt A."/>
            <person name="Yoshinaga Y."/>
            <person name="Zwiers L.-H."/>
            <person name="Turgeon B."/>
            <person name="Goodwin S."/>
            <person name="Spatafora J."/>
            <person name="Crous P."/>
            <person name="Grigoriev I."/>
        </authorList>
    </citation>
    <scope>NUCLEOTIDE SEQUENCE</scope>
    <source>
        <strain evidence="1">ATCC 200398</strain>
    </source>
</reference>
<keyword evidence="2" id="KW-1185">Reference proteome</keyword>
<protein>
    <submittedName>
        <fullName evidence="1">Uncharacterized protein</fullName>
    </submittedName>
</protein>
<sequence>MSPQPLQLIIYPSPLFAAHWALFLPSPSDPNQKAGTRIHADGSPASGFEVIFESEYDLNDCTQSYRIINLGEIEAAEVEKAARVVEAPKKTLVATSVGGEGPRRRVELKNCQTWLRDVVEKIVENGALGEEVMKILDSAPKN</sequence>
<accession>A0ACB6RAY5</accession>
<dbReference type="EMBL" id="MU003496">
    <property type="protein sequence ID" value="KAF2475492.1"/>
    <property type="molecule type" value="Genomic_DNA"/>
</dbReference>
<name>A0ACB6RAY5_9PLEO</name>
<gene>
    <name evidence="1" type="ORF">BDR25DRAFT_279577</name>
</gene>
<evidence type="ECO:0000313" key="2">
    <source>
        <dbReference type="Proteomes" id="UP000799755"/>
    </source>
</evidence>
<evidence type="ECO:0000313" key="1">
    <source>
        <dbReference type="EMBL" id="KAF2475492.1"/>
    </source>
</evidence>
<organism evidence="1 2">
    <name type="scientific">Lindgomyces ingoldianus</name>
    <dbReference type="NCBI Taxonomy" id="673940"/>
    <lineage>
        <taxon>Eukaryota</taxon>
        <taxon>Fungi</taxon>
        <taxon>Dikarya</taxon>
        <taxon>Ascomycota</taxon>
        <taxon>Pezizomycotina</taxon>
        <taxon>Dothideomycetes</taxon>
        <taxon>Pleosporomycetidae</taxon>
        <taxon>Pleosporales</taxon>
        <taxon>Lindgomycetaceae</taxon>
        <taxon>Lindgomyces</taxon>
    </lineage>
</organism>
<comment type="caution">
    <text evidence="1">The sequence shown here is derived from an EMBL/GenBank/DDBJ whole genome shotgun (WGS) entry which is preliminary data.</text>
</comment>
<proteinExistence type="predicted"/>